<evidence type="ECO:0000256" key="1">
    <source>
        <dbReference type="SAM" id="MobiDB-lite"/>
    </source>
</evidence>
<protein>
    <recommendedName>
        <fullName evidence="4">Excreted virulence factor EspC, type VII ESX diderm</fullName>
    </recommendedName>
</protein>
<name>A0A177HUZ7_9ACTN</name>
<dbReference type="InterPro" id="IPR022536">
    <property type="entry name" value="EspC"/>
</dbReference>
<evidence type="ECO:0000313" key="2">
    <source>
        <dbReference type="EMBL" id="OAH14357.1"/>
    </source>
</evidence>
<evidence type="ECO:0000313" key="3">
    <source>
        <dbReference type="Proteomes" id="UP000077381"/>
    </source>
</evidence>
<dbReference type="PATRIC" id="fig|1716141.3.peg.2424"/>
<dbReference type="Pfam" id="PF10824">
    <property type="entry name" value="T7SS_ESX_EspC"/>
    <property type="match status" value="1"/>
</dbReference>
<dbReference type="EMBL" id="LOHS01000066">
    <property type="protein sequence ID" value="OAH14357.1"/>
    <property type="molecule type" value="Genomic_DNA"/>
</dbReference>
<dbReference type="STRING" id="1716141.STSP_23040"/>
<accession>A0A177HUZ7</accession>
<dbReference type="Proteomes" id="UP000077381">
    <property type="component" value="Unassembled WGS sequence"/>
</dbReference>
<evidence type="ECO:0008006" key="4">
    <source>
        <dbReference type="Google" id="ProtNLM"/>
    </source>
</evidence>
<proteinExistence type="predicted"/>
<dbReference type="OrthoDB" id="4224230at2"/>
<sequence length="104" mass="11369">MGFKVQAGDLESFADQVARAAEDVQQARKYAQENSDVGVSDQGLIELIIGAHRTVVDEVNSALTRAESVLRAAEAEMRKSANYYRTTDESTAQSMDATFPPSKR</sequence>
<keyword evidence="3" id="KW-1185">Reference proteome</keyword>
<dbReference type="AlphaFoldDB" id="A0A177HUZ7"/>
<reference evidence="2 3" key="1">
    <citation type="submission" date="2015-12" db="EMBL/GenBank/DDBJ databases">
        <title>Genome sequence of Streptomyces sp. G25.</title>
        <authorList>
            <person name="Poehlein A."/>
            <person name="Roettig A."/>
            <person name="Hiessl S."/>
            <person name="Hauschild P."/>
            <person name="Schauer J."/>
            <person name="Madkour M.H."/>
            <person name="Al-Ansari A.M."/>
            <person name="Almakishah N.H."/>
            <person name="Steinbuechel A."/>
            <person name="Daniel R."/>
        </authorList>
    </citation>
    <scope>NUCLEOTIDE SEQUENCE [LARGE SCALE GENOMIC DNA]</scope>
    <source>
        <strain evidence="3">G25(2015)</strain>
    </source>
</reference>
<dbReference type="RefSeq" id="WP_067275550.1">
    <property type="nucleotide sequence ID" value="NZ_LOHS01000066.1"/>
</dbReference>
<gene>
    <name evidence="2" type="ORF">STSP_23040</name>
</gene>
<comment type="caution">
    <text evidence="2">The sequence shown here is derived from an EMBL/GenBank/DDBJ whole genome shotgun (WGS) entry which is preliminary data.</text>
</comment>
<feature type="compositionally biased region" description="Polar residues" evidence="1">
    <location>
        <begin position="83"/>
        <end position="96"/>
    </location>
</feature>
<feature type="region of interest" description="Disordered" evidence="1">
    <location>
        <begin position="80"/>
        <end position="104"/>
    </location>
</feature>
<organism evidence="2 3">
    <name type="scientific">Streptomyces jeddahensis</name>
    <dbReference type="NCBI Taxonomy" id="1716141"/>
    <lineage>
        <taxon>Bacteria</taxon>
        <taxon>Bacillati</taxon>
        <taxon>Actinomycetota</taxon>
        <taxon>Actinomycetes</taxon>
        <taxon>Kitasatosporales</taxon>
        <taxon>Streptomycetaceae</taxon>
        <taxon>Streptomyces</taxon>
    </lineage>
</organism>
<dbReference type="GO" id="GO:0009306">
    <property type="term" value="P:protein secretion"/>
    <property type="evidence" value="ECO:0007669"/>
    <property type="project" value="InterPro"/>
</dbReference>